<dbReference type="GO" id="GO:0016020">
    <property type="term" value="C:membrane"/>
    <property type="evidence" value="ECO:0007669"/>
    <property type="project" value="InterPro"/>
</dbReference>
<dbReference type="GO" id="GO:0003843">
    <property type="term" value="F:1,3-beta-D-glucan synthase activity"/>
    <property type="evidence" value="ECO:0007669"/>
    <property type="project" value="InterPro"/>
</dbReference>
<dbReference type="GO" id="GO:0006075">
    <property type="term" value="P:(1-&gt;3)-beta-D-glucan biosynthetic process"/>
    <property type="evidence" value="ECO:0007669"/>
    <property type="project" value="InterPro"/>
</dbReference>
<evidence type="ECO:0000313" key="3">
    <source>
        <dbReference type="Proteomes" id="UP001295794"/>
    </source>
</evidence>
<evidence type="ECO:0000313" key="2">
    <source>
        <dbReference type="EMBL" id="CAK5278410.1"/>
    </source>
</evidence>
<evidence type="ECO:0000259" key="1">
    <source>
        <dbReference type="Pfam" id="PF02364"/>
    </source>
</evidence>
<name>A0AAD2K4J6_9AGAR</name>
<dbReference type="Proteomes" id="UP001295794">
    <property type="component" value="Unassembled WGS sequence"/>
</dbReference>
<dbReference type="InterPro" id="IPR003440">
    <property type="entry name" value="Glyco_trans_48_dom"/>
</dbReference>
<dbReference type="AlphaFoldDB" id="A0AAD2K4J6"/>
<dbReference type="GO" id="GO:0000148">
    <property type="term" value="C:1,3-beta-D-glucan synthase complex"/>
    <property type="evidence" value="ECO:0007669"/>
    <property type="project" value="InterPro"/>
</dbReference>
<dbReference type="EMBL" id="CAVNYO010000421">
    <property type="protein sequence ID" value="CAK5278410.1"/>
    <property type="molecule type" value="Genomic_DNA"/>
</dbReference>
<organism evidence="2 3">
    <name type="scientific">Mycena citricolor</name>
    <dbReference type="NCBI Taxonomy" id="2018698"/>
    <lineage>
        <taxon>Eukaryota</taxon>
        <taxon>Fungi</taxon>
        <taxon>Dikarya</taxon>
        <taxon>Basidiomycota</taxon>
        <taxon>Agaricomycotina</taxon>
        <taxon>Agaricomycetes</taxon>
        <taxon>Agaricomycetidae</taxon>
        <taxon>Agaricales</taxon>
        <taxon>Marasmiineae</taxon>
        <taxon>Mycenaceae</taxon>
        <taxon>Mycena</taxon>
    </lineage>
</organism>
<feature type="domain" description="Glycosyl transferase 48" evidence="1">
    <location>
        <begin position="122"/>
        <end position="204"/>
    </location>
</feature>
<proteinExistence type="predicted"/>
<dbReference type="Pfam" id="PF02364">
    <property type="entry name" value="Glucan_synthase"/>
    <property type="match status" value="1"/>
</dbReference>
<protein>
    <recommendedName>
        <fullName evidence="1">Glycosyl transferase 48 domain-containing protein</fullName>
    </recommendedName>
</protein>
<reference evidence="2" key="1">
    <citation type="submission" date="2023-11" db="EMBL/GenBank/DDBJ databases">
        <authorList>
            <person name="De Vega J J."/>
            <person name="De Vega J J."/>
        </authorList>
    </citation>
    <scope>NUCLEOTIDE SEQUENCE</scope>
</reference>
<sequence>MSGPTCVLGHYVLTSYELVCQQQEAEEEHRRRQLEERFCLRHEEDYTYVRSASNTNVAAVAAAARTSTPSCMLLCSIGLAARAVLAGKSGDSVPLRATAEAAATAAAGHILLLAFVFISRNHCLKIQNIPGEFEELQTDERDRPIFTAGRRRIWADPVAIVGTCEYIFSEDIGILGDLVAGKGQTFGTLCARSMVWIGGKLHHGQS</sequence>
<comment type="caution">
    <text evidence="2">The sequence shown here is derived from an EMBL/GenBank/DDBJ whole genome shotgun (WGS) entry which is preliminary data.</text>
</comment>
<keyword evidence="3" id="KW-1185">Reference proteome</keyword>
<gene>
    <name evidence="2" type="ORF">MYCIT1_LOCUS27745</name>
</gene>
<accession>A0AAD2K4J6</accession>